<dbReference type="Pfam" id="PF12276">
    <property type="entry name" value="DUF3617"/>
    <property type="match status" value="1"/>
</dbReference>
<dbReference type="EMBL" id="CP018800">
    <property type="protein sequence ID" value="ATX81035.1"/>
    <property type="molecule type" value="Genomic_DNA"/>
</dbReference>
<dbReference type="OrthoDB" id="7056323at2"/>
<evidence type="ECO:0000313" key="3">
    <source>
        <dbReference type="Proteomes" id="UP000231637"/>
    </source>
</evidence>
<name>A0A2K8L142_9PROT</name>
<evidence type="ECO:0000313" key="2">
    <source>
        <dbReference type="EMBL" id="ATX81035.1"/>
    </source>
</evidence>
<dbReference type="Proteomes" id="UP000231637">
    <property type="component" value="Chromosome"/>
</dbReference>
<evidence type="ECO:0008006" key="4">
    <source>
        <dbReference type="Google" id="ProtNLM"/>
    </source>
</evidence>
<accession>A0A2K8L142</accession>
<gene>
    <name evidence="2" type="ORF">Ga0123462_0157</name>
</gene>
<proteinExistence type="predicted"/>
<feature type="signal peptide" evidence="1">
    <location>
        <begin position="1"/>
        <end position="19"/>
    </location>
</feature>
<reference evidence="2 3" key="1">
    <citation type="submission" date="2016-12" db="EMBL/GenBank/DDBJ databases">
        <title>Isolation and genomic insights into novel planktonic Zetaproteobacteria from stratified waters of the Chesapeake Bay.</title>
        <authorList>
            <person name="McAllister S.M."/>
            <person name="Kato S."/>
            <person name="Chan C.S."/>
            <person name="Chiu B.K."/>
            <person name="Field E.K."/>
        </authorList>
    </citation>
    <scope>NUCLEOTIDE SEQUENCE [LARGE SCALE GENOMIC DNA]</scope>
    <source>
        <strain evidence="2 3">CP-8</strain>
    </source>
</reference>
<feature type="chain" id="PRO_5014804224" description="DUF3617 family protein" evidence="1">
    <location>
        <begin position="20"/>
        <end position="139"/>
    </location>
</feature>
<dbReference type="InterPro" id="IPR022061">
    <property type="entry name" value="DUF3617"/>
</dbReference>
<dbReference type="AlphaFoldDB" id="A0A2K8L142"/>
<organism evidence="2 3">
    <name type="scientific">Mariprofundus ferrinatatus</name>
    <dbReference type="NCBI Taxonomy" id="1921087"/>
    <lineage>
        <taxon>Bacteria</taxon>
        <taxon>Pseudomonadati</taxon>
        <taxon>Pseudomonadota</taxon>
        <taxon>Candidatius Mariprofundia</taxon>
        <taxon>Mariprofundales</taxon>
        <taxon>Mariprofundaceae</taxon>
        <taxon>Mariprofundus</taxon>
    </lineage>
</organism>
<protein>
    <recommendedName>
        <fullName evidence="4">DUF3617 family protein</fullName>
    </recommendedName>
</protein>
<dbReference type="KEGG" id="mfn:Ga0123462_0157"/>
<keyword evidence="1" id="KW-0732">Signal</keyword>
<keyword evidence="3" id="KW-1185">Reference proteome</keyword>
<evidence type="ECO:0000256" key="1">
    <source>
        <dbReference type="SAM" id="SignalP"/>
    </source>
</evidence>
<dbReference type="RefSeq" id="WP_100264557.1">
    <property type="nucleotide sequence ID" value="NZ_CP018800.1"/>
</dbReference>
<sequence length="139" mass="15331">MNHFNALSLTLLVCFSATACSDDQLLEEGEWEMTSQMEMRGMPEGMPAMPPVIYRQCLTNEMMVPTQEQGNKSCETVEQTVSGNTVTWHMRCSSQGVPSEMNGSSTYTGDSMQGSMQITTQGMEITSRITGKRLGPCKK</sequence>